<keyword evidence="1 3" id="KW-0193">Cuticle</keyword>
<dbReference type="PANTHER" id="PTHR10380:SF173">
    <property type="entry name" value="CUTICULAR PROTEIN 47EF, ISOFORM C-RELATED"/>
    <property type="match status" value="1"/>
</dbReference>
<protein>
    <submittedName>
        <fullName evidence="4">Endocuticle structural glycoprotein SgAbd-5</fullName>
    </submittedName>
</protein>
<dbReference type="PRINTS" id="PR00947">
    <property type="entry name" value="CUTICLE"/>
</dbReference>
<dbReference type="PROSITE" id="PS00233">
    <property type="entry name" value="CHIT_BIND_RR_1"/>
    <property type="match status" value="1"/>
</dbReference>
<dbReference type="Pfam" id="PF00379">
    <property type="entry name" value="Chitin_bind_4"/>
    <property type="match status" value="2"/>
</dbReference>
<evidence type="ECO:0000256" key="3">
    <source>
        <dbReference type="PROSITE-ProRule" id="PRU00497"/>
    </source>
</evidence>
<dbReference type="EMBL" id="KQ460883">
    <property type="protein sequence ID" value="KPJ11359.1"/>
    <property type="molecule type" value="Genomic_DNA"/>
</dbReference>
<dbReference type="InterPro" id="IPR000618">
    <property type="entry name" value="Insect_cuticle"/>
</dbReference>
<organism evidence="4 5">
    <name type="scientific">Papilio machaon</name>
    <name type="common">Old World swallowtail butterfly</name>
    <dbReference type="NCBI Taxonomy" id="76193"/>
    <lineage>
        <taxon>Eukaryota</taxon>
        <taxon>Metazoa</taxon>
        <taxon>Ecdysozoa</taxon>
        <taxon>Arthropoda</taxon>
        <taxon>Hexapoda</taxon>
        <taxon>Insecta</taxon>
        <taxon>Pterygota</taxon>
        <taxon>Neoptera</taxon>
        <taxon>Endopterygota</taxon>
        <taxon>Lepidoptera</taxon>
        <taxon>Glossata</taxon>
        <taxon>Ditrysia</taxon>
        <taxon>Papilionoidea</taxon>
        <taxon>Papilionidae</taxon>
        <taxon>Papilioninae</taxon>
        <taxon>Papilio</taxon>
    </lineage>
</organism>
<evidence type="ECO:0000313" key="4">
    <source>
        <dbReference type="EMBL" id="KPJ11359.1"/>
    </source>
</evidence>
<proteinExistence type="predicted"/>
<evidence type="ECO:0000256" key="2">
    <source>
        <dbReference type="ARBA" id="ARBA00022729"/>
    </source>
</evidence>
<dbReference type="AlphaFoldDB" id="A0A194R1G3"/>
<dbReference type="GO" id="GO:0008010">
    <property type="term" value="F:structural constituent of chitin-based larval cuticle"/>
    <property type="evidence" value="ECO:0007669"/>
    <property type="project" value="TreeGrafter"/>
</dbReference>
<evidence type="ECO:0000313" key="5">
    <source>
        <dbReference type="Proteomes" id="UP000053240"/>
    </source>
</evidence>
<gene>
    <name evidence="4" type="ORF">RR48_14998</name>
</gene>
<keyword evidence="5" id="KW-1185">Reference proteome</keyword>
<dbReference type="InParanoid" id="A0A194R1G3"/>
<name>A0A194R1G3_PAPMA</name>
<sequence>MALSTSGSPAIENHSTAQVLRYDLETANMPNSYKFSYDSSDGTSRTEEGAILNPGTPDAALNVLGTVRWYDDKGQLYEMSYKGGLELSKKYIFLCLVIAAAAADSTNKPEVEILTEKSNISETGYDFEFKTSDGVSRKEEGQLITVGEHQGIGVKGSYSYNAPDGQQYIVTFVADDKGFKPTIRVADPQ</sequence>
<keyword evidence="2" id="KW-0732">Signal</keyword>
<dbReference type="STRING" id="76193.A0A194R1G3"/>
<dbReference type="Proteomes" id="UP000053240">
    <property type="component" value="Unassembled WGS sequence"/>
</dbReference>
<dbReference type="GO" id="GO:0062129">
    <property type="term" value="C:chitin-based extracellular matrix"/>
    <property type="evidence" value="ECO:0007669"/>
    <property type="project" value="TreeGrafter"/>
</dbReference>
<dbReference type="PANTHER" id="PTHR10380">
    <property type="entry name" value="CUTICLE PROTEIN"/>
    <property type="match status" value="1"/>
</dbReference>
<dbReference type="InterPro" id="IPR050468">
    <property type="entry name" value="Cuticle_Struct_Prot"/>
</dbReference>
<evidence type="ECO:0000256" key="1">
    <source>
        <dbReference type="ARBA" id="ARBA00022460"/>
    </source>
</evidence>
<dbReference type="InterPro" id="IPR031311">
    <property type="entry name" value="CHIT_BIND_RR_consensus"/>
</dbReference>
<accession>A0A194R1G3</accession>
<reference evidence="4 5" key="1">
    <citation type="journal article" date="2015" name="Nat. Commun.">
        <title>Outbred genome sequencing and CRISPR/Cas9 gene editing in butterflies.</title>
        <authorList>
            <person name="Li X."/>
            <person name="Fan D."/>
            <person name="Zhang W."/>
            <person name="Liu G."/>
            <person name="Zhang L."/>
            <person name="Zhao L."/>
            <person name="Fang X."/>
            <person name="Chen L."/>
            <person name="Dong Y."/>
            <person name="Chen Y."/>
            <person name="Ding Y."/>
            <person name="Zhao R."/>
            <person name="Feng M."/>
            <person name="Zhu Y."/>
            <person name="Feng Y."/>
            <person name="Jiang X."/>
            <person name="Zhu D."/>
            <person name="Xiang H."/>
            <person name="Feng X."/>
            <person name="Li S."/>
            <person name="Wang J."/>
            <person name="Zhang G."/>
            <person name="Kronforst M.R."/>
            <person name="Wang W."/>
        </authorList>
    </citation>
    <scope>NUCLEOTIDE SEQUENCE [LARGE SCALE GENOMIC DNA]</scope>
    <source>
        <strain evidence="4">Ya'a_city_454_Pm</strain>
        <tissue evidence="4">Whole body</tissue>
    </source>
</reference>
<dbReference type="PROSITE" id="PS51155">
    <property type="entry name" value="CHIT_BIND_RR_2"/>
    <property type="match status" value="2"/>
</dbReference>